<feature type="region of interest" description="Disordered" evidence="1">
    <location>
        <begin position="95"/>
        <end position="116"/>
    </location>
</feature>
<proteinExistence type="predicted"/>
<sequence>MSDQERLPSYEDLRRALKPPPHTPEADRIFWTVDGPLHSSIWIMSCGSLKPYAQGTDESNPTWHPISQCPLTEPKVSSVTVEVREIDHWESNWVEEHSSHMDPPEPGEPLSGDGFRYGPLPDYDPDLLEEPLSEEQPVYLLECCDQPRPLGKTFKVVVQPSPGNEFVTIHDYLSTLHPLLLESRDDIIASLCLTYDRQRPAEPKLLVNHNYPKRLNFLELSNFETPASWVNCKRRTRPCPLADDD</sequence>
<name>A0A439CQL0_9PEZI</name>
<protein>
    <submittedName>
        <fullName evidence="2">Uncharacterized protein</fullName>
    </submittedName>
</protein>
<reference evidence="2 3" key="1">
    <citation type="submission" date="2018-12" db="EMBL/GenBank/DDBJ databases">
        <title>Draft genome sequence of Xylaria grammica IHI A82.</title>
        <authorList>
            <person name="Buettner E."/>
            <person name="Kellner H."/>
        </authorList>
    </citation>
    <scope>NUCLEOTIDE SEQUENCE [LARGE SCALE GENOMIC DNA]</scope>
    <source>
        <strain evidence="2 3">IHI A82</strain>
    </source>
</reference>
<feature type="compositionally biased region" description="Basic and acidic residues" evidence="1">
    <location>
        <begin position="1"/>
        <end position="15"/>
    </location>
</feature>
<organism evidence="2 3">
    <name type="scientific">Xylaria grammica</name>
    <dbReference type="NCBI Taxonomy" id="363999"/>
    <lineage>
        <taxon>Eukaryota</taxon>
        <taxon>Fungi</taxon>
        <taxon>Dikarya</taxon>
        <taxon>Ascomycota</taxon>
        <taxon>Pezizomycotina</taxon>
        <taxon>Sordariomycetes</taxon>
        <taxon>Xylariomycetidae</taxon>
        <taxon>Xylariales</taxon>
        <taxon>Xylariaceae</taxon>
        <taxon>Xylaria</taxon>
    </lineage>
</organism>
<comment type="caution">
    <text evidence="2">The sequence shown here is derived from an EMBL/GenBank/DDBJ whole genome shotgun (WGS) entry which is preliminary data.</text>
</comment>
<evidence type="ECO:0000256" key="1">
    <source>
        <dbReference type="SAM" id="MobiDB-lite"/>
    </source>
</evidence>
<gene>
    <name evidence="2" type="ORF">EKO27_g10655</name>
</gene>
<keyword evidence="3" id="KW-1185">Reference proteome</keyword>
<dbReference type="STRING" id="363999.A0A439CQL0"/>
<accession>A0A439CQL0</accession>
<dbReference type="EMBL" id="RYZI01000567">
    <property type="protein sequence ID" value="RWA04449.1"/>
    <property type="molecule type" value="Genomic_DNA"/>
</dbReference>
<dbReference type="AlphaFoldDB" id="A0A439CQL0"/>
<evidence type="ECO:0000313" key="2">
    <source>
        <dbReference type="EMBL" id="RWA04449.1"/>
    </source>
</evidence>
<dbReference type="Proteomes" id="UP000286045">
    <property type="component" value="Unassembled WGS sequence"/>
</dbReference>
<feature type="region of interest" description="Disordered" evidence="1">
    <location>
        <begin position="1"/>
        <end position="26"/>
    </location>
</feature>
<evidence type="ECO:0000313" key="3">
    <source>
        <dbReference type="Proteomes" id="UP000286045"/>
    </source>
</evidence>